<evidence type="ECO:0000256" key="1">
    <source>
        <dbReference type="SAM" id="Coils"/>
    </source>
</evidence>
<dbReference type="OMA" id="EHYEIKR"/>
<gene>
    <name evidence="2" type="ORF">PPRIM_AZ9-3.1.T0850096</name>
</gene>
<evidence type="ECO:0000313" key="2">
    <source>
        <dbReference type="EMBL" id="CAD8090097.1"/>
    </source>
</evidence>
<evidence type="ECO:0000313" key="3">
    <source>
        <dbReference type="Proteomes" id="UP000688137"/>
    </source>
</evidence>
<proteinExistence type="predicted"/>
<reference evidence="2" key="1">
    <citation type="submission" date="2021-01" db="EMBL/GenBank/DDBJ databases">
        <authorList>
            <consortium name="Genoscope - CEA"/>
            <person name="William W."/>
        </authorList>
    </citation>
    <scope>NUCLEOTIDE SEQUENCE</scope>
</reference>
<feature type="coiled-coil region" evidence="1">
    <location>
        <begin position="2"/>
        <end position="51"/>
    </location>
</feature>
<dbReference type="EMBL" id="CAJJDM010000088">
    <property type="protein sequence ID" value="CAD8090097.1"/>
    <property type="molecule type" value="Genomic_DNA"/>
</dbReference>
<keyword evidence="1" id="KW-0175">Coiled coil</keyword>
<name>A0A8S1NAS2_PARPR</name>
<keyword evidence="3" id="KW-1185">Reference proteome</keyword>
<protein>
    <submittedName>
        <fullName evidence="2">Uncharacterized protein</fullName>
    </submittedName>
</protein>
<sequence>MLLKLKQDIESLLDNVQAFKKESKPIYPNLKDKLDEKINLIKQQFNNVDEKIIKNYCNKIHELKQINKIMQDLKLTLDISIISRSSILKKSHLLIQQECKENIVTLQNKIILKLNQLTELKEINDVTNNNESEFEGICIFRLHQIYHNEVENLQYQFQQLKSFNNERFNRLQQSFYDIINDSKFIKIQEQISSFQEIANLIDQLRDKLFEIIKSKNDSIPIMDRTKSLQILSSVSQDFIEDEDHYEITQGKYQNKMKQEEIKNKRKESTSETCINCLIF</sequence>
<dbReference type="AlphaFoldDB" id="A0A8S1NAS2"/>
<dbReference type="Proteomes" id="UP000688137">
    <property type="component" value="Unassembled WGS sequence"/>
</dbReference>
<comment type="caution">
    <text evidence="2">The sequence shown here is derived from an EMBL/GenBank/DDBJ whole genome shotgun (WGS) entry which is preliminary data.</text>
</comment>
<organism evidence="2 3">
    <name type="scientific">Paramecium primaurelia</name>
    <dbReference type="NCBI Taxonomy" id="5886"/>
    <lineage>
        <taxon>Eukaryota</taxon>
        <taxon>Sar</taxon>
        <taxon>Alveolata</taxon>
        <taxon>Ciliophora</taxon>
        <taxon>Intramacronucleata</taxon>
        <taxon>Oligohymenophorea</taxon>
        <taxon>Peniculida</taxon>
        <taxon>Parameciidae</taxon>
        <taxon>Paramecium</taxon>
    </lineage>
</organism>
<accession>A0A8S1NAS2</accession>